<name>A0AAD1VV27_PELCU</name>
<sequence length="110" mass="12687">MCTKDTKPKVVFKKNQTIQNIVAPTLPYRNQECSNTPFRSIPLKGTYKCGRKNCVTCSFIEPRSNHFSSNHNNQDKQYEINGFINCNTSYVVYLTECPMADNMWAEHAEN</sequence>
<reference evidence="1" key="1">
    <citation type="submission" date="2022-03" db="EMBL/GenBank/DDBJ databases">
        <authorList>
            <person name="Alioto T."/>
            <person name="Alioto T."/>
            <person name="Gomez Garrido J."/>
        </authorList>
    </citation>
    <scope>NUCLEOTIDE SEQUENCE</scope>
</reference>
<organism evidence="1 2">
    <name type="scientific">Pelobates cultripes</name>
    <name type="common">Western spadefoot toad</name>
    <dbReference type="NCBI Taxonomy" id="61616"/>
    <lineage>
        <taxon>Eukaryota</taxon>
        <taxon>Metazoa</taxon>
        <taxon>Chordata</taxon>
        <taxon>Craniata</taxon>
        <taxon>Vertebrata</taxon>
        <taxon>Euteleostomi</taxon>
        <taxon>Amphibia</taxon>
        <taxon>Batrachia</taxon>
        <taxon>Anura</taxon>
        <taxon>Pelobatoidea</taxon>
        <taxon>Pelobatidae</taxon>
        <taxon>Pelobates</taxon>
    </lineage>
</organism>
<evidence type="ECO:0000313" key="1">
    <source>
        <dbReference type="EMBL" id="CAH2272610.1"/>
    </source>
</evidence>
<evidence type="ECO:0000313" key="2">
    <source>
        <dbReference type="Proteomes" id="UP001295444"/>
    </source>
</evidence>
<gene>
    <name evidence="1" type="ORF">PECUL_23A061128</name>
</gene>
<accession>A0AAD1VV27</accession>
<protein>
    <submittedName>
        <fullName evidence="1">Uncharacterized protein</fullName>
    </submittedName>
</protein>
<keyword evidence="2" id="KW-1185">Reference proteome</keyword>
<dbReference type="EMBL" id="OW240914">
    <property type="protein sequence ID" value="CAH2272610.1"/>
    <property type="molecule type" value="Genomic_DNA"/>
</dbReference>
<dbReference type="Proteomes" id="UP001295444">
    <property type="component" value="Chromosome 03"/>
</dbReference>
<proteinExistence type="predicted"/>
<dbReference type="AlphaFoldDB" id="A0AAD1VV27"/>